<dbReference type="EMBL" id="QDKQ01000056">
    <property type="protein sequence ID" value="PVM86436.1"/>
    <property type="molecule type" value="Genomic_DNA"/>
</dbReference>
<gene>
    <name evidence="4" type="ORF">DDF67_15730</name>
</gene>
<evidence type="ECO:0000313" key="4">
    <source>
        <dbReference type="EMBL" id="PVM86436.1"/>
    </source>
</evidence>
<dbReference type="InterPro" id="IPR005656">
    <property type="entry name" value="MmgE_PrpD"/>
</dbReference>
<dbReference type="AlphaFoldDB" id="A0A2T9JS14"/>
<comment type="similarity">
    <text evidence="1">Belongs to the PrpD family.</text>
</comment>
<dbReference type="Pfam" id="PF03972">
    <property type="entry name" value="MmgE_PrpD_N"/>
    <property type="match status" value="1"/>
</dbReference>
<organism evidence="4 5">
    <name type="scientific">Caulobacter endophyticus</name>
    <dbReference type="NCBI Taxonomy" id="2172652"/>
    <lineage>
        <taxon>Bacteria</taxon>
        <taxon>Pseudomonadati</taxon>
        <taxon>Pseudomonadota</taxon>
        <taxon>Alphaproteobacteria</taxon>
        <taxon>Caulobacterales</taxon>
        <taxon>Caulobacteraceae</taxon>
        <taxon>Caulobacter</taxon>
    </lineage>
</organism>
<evidence type="ECO:0000259" key="2">
    <source>
        <dbReference type="Pfam" id="PF03972"/>
    </source>
</evidence>
<accession>A0A2T9JS14</accession>
<evidence type="ECO:0000256" key="1">
    <source>
        <dbReference type="ARBA" id="ARBA00006174"/>
    </source>
</evidence>
<dbReference type="GO" id="GO:0016829">
    <property type="term" value="F:lyase activity"/>
    <property type="evidence" value="ECO:0007669"/>
    <property type="project" value="InterPro"/>
</dbReference>
<dbReference type="InterPro" id="IPR036148">
    <property type="entry name" value="MmgE/PrpD_sf"/>
</dbReference>
<reference evidence="4 5" key="1">
    <citation type="submission" date="2018-04" db="EMBL/GenBank/DDBJ databases">
        <title>The genome sequence of Caulobacter sp. 744.</title>
        <authorList>
            <person name="Gao J."/>
            <person name="Sun J."/>
        </authorList>
    </citation>
    <scope>NUCLEOTIDE SEQUENCE [LARGE SCALE GENOMIC DNA]</scope>
    <source>
        <strain evidence="4 5">774</strain>
    </source>
</reference>
<protein>
    <submittedName>
        <fullName evidence="4">2-methylcitrate dehydratase</fullName>
    </submittedName>
</protein>
<dbReference type="InterPro" id="IPR045337">
    <property type="entry name" value="MmgE_PrpD_C"/>
</dbReference>
<dbReference type="InterPro" id="IPR042183">
    <property type="entry name" value="MmgE/PrpD_sf_1"/>
</dbReference>
<dbReference type="Proteomes" id="UP000245073">
    <property type="component" value="Unassembled WGS sequence"/>
</dbReference>
<sequence length="455" mass="47705">MTAAANALVDHALSVRWDALPAAVKADARRLLHDAVAVGAAGAGAAYADVVLAAARGWGGSRDAETGLVLGRPGVRLPPAQAAFVNAFQLHGQEYDSVHEKAVLHPLPTIVPALVAELGRSGPYSGEEVLAAMVAGVDVAIALGIAATTPLRFFRPATAGVFGATAALARLKRLPSETAMDAMGYALAFSSGTMQAHTEGKPALPVQVAASARSALQAIDLAEAGLPGPRDWLEGPFGYLPLFEAGFDLGPVLADLKHRRRIAEVACKPFPTGRACHGGLVAVRKLATEHGVTPADLDSLTYSASPLIHHLVGRVAKPRMDTAYARLCLPYLAAVMLTRGRVGLDDYTPQRLNEPDVLALAARIVVESDGNPDPAAFVPARATARLKDGRKIVLDVTVQLGSPDFPMSRDEHLEKTRSCLAFVGMEAVHGPLTDLFDRFDTLTDAREAFVLASGG</sequence>
<feature type="domain" description="MmgE/PrpD C-terminal" evidence="3">
    <location>
        <begin position="270"/>
        <end position="424"/>
    </location>
</feature>
<dbReference type="InterPro" id="IPR045336">
    <property type="entry name" value="MmgE_PrpD_N"/>
</dbReference>
<dbReference type="PANTHER" id="PTHR16943:SF8">
    <property type="entry name" value="2-METHYLCITRATE DEHYDRATASE"/>
    <property type="match status" value="1"/>
</dbReference>
<comment type="caution">
    <text evidence="4">The sequence shown here is derived from an EMBL/GenBank/DDBJ whole genome shotgun (WGS) entry which is preliminary data.</text>
</comment>
<dbReference type="RefSeq" id="WP_109101807.1">
    <property type="nucleotide sequence ID" value="NZ_QDKQ01000056.1"/>
</dbReference>
<dbReference type="Gene3D" id="3.30.1330.120">
    <property type="entry name" value="2-methylcitrate dehydratase PrpD"/>
    <property type="match status" value="1"/>
</dbReference>
<dbReference type="PANTHER" id="PTHR16943">
    <property type="entry name" value="2-METHYLCITRATE DEHYDRATASE-RELATED"/>
    <property type="match status" value="1"/>
</dbReference>
<name>A0A2T9JS14_9CAUL</name>
<dbReference type="Gene3D" id="1.10.4100.10">
    <property type="entry name" value="2-methylcitrate dehydratase PrpD"/>
    <property type="match status" value="1"/>
</dbReference>
<proteinExistence type="inferred from homology"/>
<keyword evidence="5" id="KW-1185">Reference proteome</keyword>
<dbReference type="InterPro" id="IPR042188">
    <property type="entry name" value="MmgE/PrpD_sf_2"/>
</dbReference>
<evidence type="ECO:0000259" key="3">
    <source>
        <dbReference type="Pfam" id="PF19305"/>
    </source>
</evidence>
<dbReference type="Pfam" id="PF19305">
    <property type="entry name" value="MmgE_PrpD_C"/>
    <property type="match status" value="1"/>
</dbReference>
<feature type="domain" description="MmgE/PrpD N-terminal" evidence="2">
    <location>
        <begin position="8"/>
        <end position="248"/>
    </location>
</feature>
<dbReference type="OrthoDB" id="9795089at2"/>
<evidence type="ECO:0000313" key="5">
    <source>
        <dbReference type="Proteomes" id="UP000245073"/>
    </source>
</evidence>
<dbReference type="SUPFAM" id="SSF103378">
    <property type="entry name" value="2-methylcitrate dehydratase PrpD"/>
    <property type="match status" value="1"/>
</dbReference>